<name>A0A4C1TC76_EUMVA</name>
<comment type="caution">
    <text evidence="1">The sequence shown here is derived from an EMBL/GenBank/DDBJ whole genome shotgun (WGS) entry which is preliminary data.</text>
</comment>
<evidence type="ECO:0000313" key="2">
    <source>
        <dbReference type="Proteomes" id="UP000299102"/>
    </source>
</evidence>
<accession>A0A4C1TC76</accession>
<dbReference type="Proteomes" id="UP000299102">
    <property type="component" value="Unassembled WGS sequence"/>
</dbReference>
<protein>
    <submittedName>
        <fullName evidence="1">Uncharacterized protein</fullName>
    </submittedName>
</protein>
<proteinExistence type="predicted"/>
<keyword evidence="2" id="KW-1185">Reference proteome</keyword>
<dbReference type="AlphaFoldDB" id="A0A4C1TC76"/>
<gene>
    <name evidence="1" type="ORF">EVAR_5903_1</name>
</gene>
<evidence type="ECO:0000313" key="1">
    <source>
        <dbReference type="EMBL" id="GBP12072.1"/>
    </source>
</evidence>
<reference evidence="1 2" key="1">
    <citation type="journal article" date="2019" name="Commun. Biol.">
        <title>The bagworm genome reveals a unique fibroin gene that provides high tensile strength.</title>
        <authorList>
            <person name="Kono N."/>
            <person name="Nakamura H."/>
            <person name="Ohtoshi R."/>
            <person name="Tomita M."/>
            <person name="Numata K."/>
            <person name="Arakawa K."/>
        </authorList>
    </citation>
    <scope>NUCLEOTIDE SEQUENCE [LARGE SCALE GENOMIC DNA]</scope>
</reference>
<organism evidence="1 2">
    <name type="scientific">Eumeta variegata</name>
    <name type="common">Bagworm moth</name>
    <name type="synonym">Eumeta japonica</name>
    <dbReference type="NCBI Taxonomy" id="151549"/>
    <lineage>
        <taxon>Eukaryota</taxon>
        <taxon>Metazoa</taxon>
        <taxon>Ecdysozoa</taxon>
        <taxon>Arthropoda</taxon>
        <taxon>Hexapoda</taxon>
        <taxon>Insecta</taxon>
        <taxon>Pterygota</taxon>
        <taxon>Neoptera</taxon>
        <taxon>Endopterygota</taxon>
        <taxon>Lepidoptera</taxon>
        <taxon>Glossata</taxon>
        <taxon>Ditrysia</taxon>
        <taxon>Tineoidea</taxon>
        <taxon>Psychidae</taxon>
        <taxon>Oiketicinae</taxon>
        <taxon>Eumeta</taxon>
    </lineage>
</organism>
<dbReference type="EMBL" id="BGZK01000049">
    <property type="protein sequence ID" value="GBP12072.1"/>
    <property type="molecule type" value="Genomic_DNA"/>
</dbReference>
<sequence>MRATRVLVITAAHEHSGVVTSALLASSVGIGKRSGLMEKEWADGKEREVLGMACRVNHFIDFLWHIMERMSVCALSEQVMGTRNSRGASLGLLGKSRISNAGKSGTLPETFTYWRG</sequence>